<keyword evidence="1" id="KW-0472">Membrane</keyword>
<dbReference type="EC" id="2.7.1.69" evidence="2"/>
<dbReference type="PANTHER" id="PTHR32502:SF27">
    <property type="entry name" value="PTS SYSTEM, MANNOSE-SPECIFIC IID COMPONENT"/>
    <property type="match status" value="1"/>
</dbReference>
<evidence type="ECO:0000313" key="3">
    <source>
        <dbReference type="Proteomes" id="UP000070541"/>
    </source>
</evidence>
<accession>A0A139M835</accession>
<feature type="transmembrane region" description="Helical" evidence="1">
    <location>
        <begin position="185"/>
        <end position="205"/>
    </location>
</feature>
<comment type="caution">
    <text evidence="2">The sequence shown here is derived from an EMBL/GenBank/DDBJ whole genome shotgun (WGS) entry which is preliminary data.</text>
</comment>
<dbReference type="GO" id="GO:0016740">
    <property type="term" value="F:transferase activity"/>
    <property type="evidence" value="ECO:0007669"/>
    <property type="project" value="UniProtKB-KW"/>
</dbReference>
<feature type="transmembrane region" description="Helical" evidence="1">
    <location>
        <begin position="136"/>
        <end position="156"/>
    </location>
</feature>
<dbReference type="InterPro" id="IPR050303">
    <property type="entry name" value="GatZ_KbaZ_carbometab"/>
</dbReference>
<reference evidence="2 3" key="1">
    <citation type="submission" date="2016-01" db="EMBL/GenBank/DDBJ databases">
        <title>Highly variable Streptococcus oralis are common among viridans streptococci isolated from primates.</title>
        <authorList>
            <person name="Denapaite D."/>
            <person name="Rieger M."/>
            <person name="Koendgen S."/>
            <person name="Brueckner R."/>
            <person name="Ochigava I."/>
            <person name="Kappeler P."/>
            <person name="Maetz-Rensing K."/>
            <person name="Leendertz F."/>
            <person name="Hakenbeck R."/>
        </authorList>
    </citation>
    <scope>NUCLEOTIDE SEQUENCE [LARGE SCALE GENOMIC DNA]</scope>
    <source>
        <strain evidence="2 3">DD05</strain>
    </source>
</reference>
<proteinExistence type="predicted"/>
<dbReference type="GO" id="GO:0009401">
    <property type="term" value="P:phosphoenolpyruvate-dependent sugar phosphotransferase system"/>
    <property type="evidence" value="ECO:0007669"/>
    <property type="project" value="InterPro"/>
</dbReference>
<evidence type="ECO:0000256" key="1">
    <source>
        <dbReference type="SAM" id="Phobius"/>
    </source>
</evidence>
<dbReference type="PATRIC" id="fig|1303.76.peg.1490"/>
<keyword evidence="2" id="KW-0808">Transferase</keyword>
<dbReference type="RefSeq" id="WP_061418440.1">
    <property type="nucleotide sequence ID" value="NZ_KQ969038.1"/>
</dbReference>
<evidence type="ECO:0000313" key="2">
    <source>
        <dbReference type="EMBL" id="KXT59926.1"/>
    </source>
</evidence>
<dbReference type="PANTHER" id="PTHR32502">
    <property type="entry name" value="N-ACETYLGALACTOSAMINE PERMEASE II COMPONENT-RELATED"/>
    <property type="match status" value="1"/>
</dbReference>
<dbReference type="AlphaFoldDB" id="A0A139M835"/>
<gene>
    <name evidence="2" type="ORF">SORDD05_01433</name>
</gene>
<protein>
    <submittedName>
        <fullName evidence="2">PTS system, mannose-specific IID component</fullName>
        <ecNumber evidence="2">2.7.1.69</ecNumber>
    </submittedName>
</protein>
<dbReference type="PROSITE" id="PS51108">
    <property type="entry name" value="PTS_EIID"/>
    <property type="match status" value="1"/>
</dbReference>
<dbReference type="EMBL" id="LQOG01000032">
    <property type="protein sequence ID" value="KXT59926.1"/>
    <property type="molecule type" value="Genomic_DNA"/>
</dbReference>
<dbReference type="GO" id="GO:0005886">
    <property type="term" value="C:plasma membrane"/>
    <property type="evidence" value="ECO:0007669"/>
    <property type="project" value="TreeGrafter"/>
</dbReference>
<organism evidence="2 3">
    <name type="scientific">Streptococcus oralis</name>
    <dbReference type="NCBI Taxonomy" id="1303"/>
    <lineage>
        <taxon>Bacteria</taxon>
        <taxon>Bacillati</taxon>
        <taxon>Bacillota</taxon>
        <taxon>Bacilli</taxon>
        <taxon>Lactobacillales</taxon>
        <taxon>Streptococcaceae</taxon>
        <taxon>Streptococcus</taxon>
    </lineage>
</organism>
<sequence length="271" mass="30329">MTNENKITKKDLNKMFWRCQMIQFSHNYERMQSLSTLFALTPVLSRLYKDKSEEERINAQKRHLEFFNSHPVLIPFILGVTTALEETTAEDEKESVIAVKTSLMGPLAGLGDSLLNFTWFPIAGSIGASFAVQGNFIGPFLMFLMINALYFPLKYYGIHLGYQKGKDILTSENGKKILDRITTSANVLGVMVAGALITSTVKLNLGLQFGKGDDAIKVQEMLDKVLPNLLPLLLTLLCLYLMKKWNGKHVVAMIFVIIGLAILLSYFGIIV</sequence>
<name>A0A139M835_STROR</name>
<dbReference type="InterPro" id="IPR004704">
    <property type="entry name" value="PTS_IID_man"/>
</dbReference>
<keyword evidence="1" id="KW-1133">Transmembrane helix</keyword>
<dbReference type="Pfam" id="PF03613">
    <property type="entry name" value="EIID-AGA"/>
    <property type="match status" value="1"/>
</dbReference>
<feature type="transmembrane region" description="Helical" evidence="1">
    <location>
        <begin position="225"/>
        <end position="242"/>
    </location>
</feature>
<dbReference type="Proteomes" id="UP000070541">
    <property type="component" value="Unassembled WGS sequence"/>
</dbReference>
<keyword evidence="1" id="KW-0812">Transmembrane</keyword>
<feature type="transmembrane region" description="Helical" evidence="1">
    <location>
        <begin position="249"/>
        <end position="269"/>
    </location>
</feature>